<dbReference type="Gene3D" id="1.20.5.1930">
    <property type="match status" value="1"/>
</dbReference>
<comment type="catalytic activity">
    <reaction evidence="1">
        <text>ATP + protein L-histidine = ADP + protein N-phospho-L-histidine.</text>
        <dbReference type="EC" id="2.7.13.3"/>
    </reaction>
</comment>
<dbReference type="InterPro" id="IPR003594">
    <property type="entry name" value="HATPase_dom"/>
</dbReference>
<dbReference type="EC" id="2.7.13.3" evidence="2"/>
<feature type="transmembrane region" description="Helical" evidence="9">
    <location>
        <begin position="111"/>
        <end position="129"/>
    </location>
</feature>
<evidence type="ECO:0000256" key="8">
    <source>
        <dbReference type="ARBA" id="ARBA00023012"/>
    </source>
</evidence>
<sequence>MQTFFEVNIALIYFIYSLIFFLMGFAIFIKNRVHSQFHLAKSLKNLALFGIVHGISDLGLLFIPIQSSYLSEEWVSFLESIQVVTNGLSFYFLLMFGVHLLVLTKSWSKRLLLIPVFLFSFWFACFILLQPLFVNENNQEWWYAISDIWARYLMAFPGGILACWGLLSQKAQFKEHEMDSMIKTLQFAALSMALYAIAGGLIVQYAPMLPAILFNSERFFTTVGFPIELLRGITGLFMAIFMVRILKVFDLEYQVYLYHAEKKHALNEERNRIARDLHDGMIQSIYALGLQLEGTRHLLNKDDKNTNDTMKERAEKEIGHVTRRLNEIIKEIRGYIKELKIPLNSSLAMTNEIQQLVNNLQMENHVALHFNNHFEGESPSISVSSQVYYIVKEALVNILKHAEATDVNLMIKGNSRHFQILITDDGKGFDKSNLLRLNDTPLYHHGIKNMKYRAKMINGSLEIISERNSGTMIKLTVKERGKTN</sequence>
<evidence type="ECO:0000313" key="12">
    <source>
        <dbReference type="EMBL" id="SDZ10541.1"/>
    </source>
</evidence>
<dbReference type="SUPFAM" id="SSF55874">
    <property type="entry name" value="ATPase domain of HSP90 chaperone/DNA topoisomerase II/histidine kinase"/>
    <property type="match status" value="1"/>
</dbReference>
<feature type="domain" description="Signal transduction histidine kinase subgroup 3 dimerisation and phosphoacceptor" evidence="11">
    <location>
        <begin position="269"/>
        <end position="340"/>
    </location>
</feature>
<keyword evidence="9" id="KW-0472">Membrane</keyword>
<keyword evidence="5" id="KW-0547">Nucleotide-binding</keyword>
<accession>A0A1H3QBN5</accession>
<dbReference type="GO" id="GO:0000155">
    <property type="term" value="F:phosphorelay sensor kinase activity"/>
    <property type="evidence" value="ECO:0007669"/>
    <property type="project" value="InterPro"/>
</dbReference>
<keyword evidence="4" id="KW-0808">Transferase</keyword>
<feature type="transmembrane region" description="Helical" evidence="9">
    <location>
        <begin position="187"/>
        <end position="207"/>
    </location>
</feature>
<keyword evidence="13" id="KW-1185">Reference proteome</keyword>
<dbReference type="Pfam" id="PF07730">
    <property type="entry name" value="HisKA_3"/>
    <property type="match status" value="1"/>
</dbReference>
<dbReference type="InterPro" id="IPR050482">
    <property type="entry name" value="Sensor_HK_TwoCompSys"/>
</dbReference>
<dbReference type="Pfam" id="PF02518">
    <property type="entry name" value="HATPase_c"/>
    <property type="match status" value="1"/>
</dbReference>
<evidence type="ECO:0000256" key="1">
    <source>
        <dbReference type="ARBA" id="ARBA00000085"/>
    </source>
</evidence>
<feature type="transmembrane region" description="Helical" evidence="9">
    <location>
        <begin position="45"/>
        <end position="63"/>
    </location>
</feature>
<evidence type="ECO:0000256" key="6">
    <source>
        <dbReference type="ARBA" id="ARBA00022777"/>
    </source>
</evidence>
<dbReference type="GO" id="GO:0016020">
    <property type="term" value="C:membrane"/>
    <property type="evidence" value="ECO:0007669"/>
    <property type="project" value="InterPro"/>
</dbReference>
<keyword evidence="9" id="KW-1133">Transmembrane helix</keyword>
<keyword evidence="6 12" id="KW-0418">Kinase</keyword>
<evidence type="ECO:0000256" key="2">
    <source>
        <dbReference type="ARBA" id="ARBA00012438"/>
    </source>
</evidence>
<feature type="transmembrane region" description="Helical" evidence="9">
    <location>
        <begin position="149"/>
        <end position="167"/>
    </location>
</feature>
<evidence type="ECO:0000259" key="11">
    <source>
        <dbReference type="Pfam" id="PF07730"/>
    </source>
</evidence>
<evidence type="ECO:0000256" key="9">
    <source>
        <dbReference type="SAM" id="Phobius"/>
    </source>
</evidence>
<evidence type="ECO:0000256" key="4">
    <source>
        <dbReference type="ARBA" id="ARBA00022679"/>
    </source>
</evidence>
<feature type="transmembrane region" description="Helical" evidence="9">
    <location>
        <begin position="219"/>
        <end position="243"/>
    </location>
</feature>
<dbReference type="AlphaFoldDB" id="A0A1H3QBN5"/>
<evidence type="ECO:0000256" key="7">
    <source>
        <dbReference type="ARBA" id="ARBA00022840"/>
    </source>
</evidence>
<dbReference type="CDD" id="cd16917">
    <property type="entry name" value="HATPase_UhpB-NarQ-NarX-like"/>
    <property type="match status" value="1"/>
</dbReference>
<feature type="transmembrane region" description="Helical" evidence="9">
    <location>
        <begin position="83"/>
        <end position="104"/>
    </location>
</feature>
<name>A0A1H3QBN5_9BACI</name>
<dbReference type="GO" id="GO:0005524">
    <property type="term" value="F:ATP binding"/>
    <property type="evidence" value="ECO:0007669"/>
    <property type="project" value="UniProtKB-KW"/>
</dbReference>
<evidence type="ECO:0000259" key="10">
    <source>
        <dbReference type="Pfam" id="PF02518"/>
    </source>
</evidence>
<dbReference type="STRING" id="1503961.SAMN05421736_10696"/>
<feature type="transmembrane region" description="Helical" evidence="9">
    <location>
        <begin position="12"/>
        <end position="33"/>
    </location>
</feature>
<dbReference type="EMBL" id="FNPI01000006">
    <property type="protein sequence ID" value="SDZ10541.1"/>
    <property type="molecule type" value="Genomic_DNA"/>
</dbReference>
<keyword evidence="7" id="KW-0067">ATP-binding</keyword>
<keyword evidence="9" id="KW-0812">Transmembrane</keyword>
<protein>
    <recommendedName>
        <fullName evidence="2">histidine kinase</fullName>
        <ecNumber evidence="2">2.7.13.3</ecNumber>
    </recommendedName>
</protein>
<dbReference type="PANTHER" id="PTHR24421">
    <property type="entry name" value="NITRATE/NITRITE SENSOR PROTEIN NARX-RELATED"/>
    <property type="match status" value="1"/>
</dbReference>
<organism evidence="12 13">
    <name type="scientific">Evansella caseinilytica</name>
    <dbReference type="NCBI Taxonomy" id="1503961"/>
    <lineage>
        <taxon>Bacteria</taxon>
        <taxon>Bacillati</taxon>
        <taxon>Bacillota</taxon>
        <taxon>Bacilli</taxon>
        <taxon>Bacillales</taxon>
        <taxon>Bacillaceae</taxon>
        <taxon>Evansella</taxon>
    </lineage>
</organism>
<evidence type="ECO:0000256" key="5">
    <source>
        <dbReference type="ARBA" id="ARBA00022741"/>
    </source>
</evidence>
<evidence type="ECO:0000256" key="3">
    <source>
        <dbReference type="ARBA" id="ARBA00022553"/>
    </source>
</evidence>
<dbReference type="InterPro" id="IPR011712">
    <property type="entry name" value="Sig_transdc_His_kin_sub3_dim/P"/>
</dbReference>
<dbReference type="InterPro" id="IPR036890">
    <property type="entry name" value="HATPase_C_sf"/>
</dbReference>
<keyword evidence="3" id="KW-0597">Phosphoprotein</keyword>
<evidence type="ECO:0000313" key="13">
    <source>
        <dbReference type="Proteomes" id="UP000198935"/>
    </source>
</evidence>
<gene>
    <name evidence="12" type="ORF">SAMN05421736_10696</name>
</gene>
<dbReference type="GO" id="GO:0046983">
    <property type="term" value="F:protein dimerization activity"/>
    <property type="evidence" value="ECO:0007669"/>
    <property type="project" value="InterPro"/>
</dbReference>
<dbReference type="PANTHER" id="PTHR24421:SF10">
    <property type="entry name" value="NITRATE_NITRITE SENSOR PROTEIN NARQ"/>
    <property type="match status" value="1"/>
</dbReference>
<feature type="domain" description="Histidine kinase/HSP90-like ATPase" evidence="10">
    <location>
        <begin position="385"/>
        <end position="479"/>
    </location>
</feature>
<dbReference type="Gene3D" id="3.30.565.10">
    <property type="entry name" value="Histidine kinase-like ATPase, C-terminal domain"/>
    <property type="match status" value="1"/>
</dbReference>
<proteinExistence type="predicted"/>
<reference evidence="13" key="1">
    <citation type="submission" date="2016-10" db="EMBL/GenBank/DDBJ databases">
        <authorList>
            <person name="Varghese N."/>
            <person name="Submissions S."/>
        </authorList>
    </citation>
    <scope>NUCLEOTIDE SEQUENCE [LARGE SCALE GENOMIC DNA]</scope>
    <source>
        <strain evidence="13">SP</strain>
    </source>
</reference>
<keyword evidence="8" id="KW-0902">Two-component regulatory system</keyword>
<dbReference type="Proteomes" id="UP000198935">
    <property type="component" value="Unassembled WGS sequence"/>
</dbReference>